<dbReference type="InterPro" id="IPR006584">
    <property type="entry name" value="Cellulose-bd_IV"/>
</dbReference>
<evidence type="ECO:0000256" key="5">
    <source>
        <dbReference type="ARBA" id="ARBA00022737"/>
    </source>
</evidence>
<evidence type="ECO:0000256" key="9">
    <source>
        <dbReference type="RuleBase" id="RU004453"/>
    </source>
</evidence>
<dbReference type="SUPFAM" id="SSF49695">
    <property type="entry name" value="gamma-Crystallin-like"/>
    <property type="match status" value="1"/>
</dbReference>
<feature type="signal peptide" evidence="10">
    <location>
        <begin position="1"/>
        <end position="27"/>
    </location>
</feature>
<organism evidence="14 15">
    <name type="scientific">Roseateles amylovorans</name>
    <dbReference type="NCBI Taxonomy" id="2978473"/>
    <lineage>
        <taxon>Bacteria</taxon>
        <taxon>Pseudomonadati</taxon>
        <taxon>Pseudomonadota</taxon>
        <taxon>Betaproteobacteria</taxon>
        <taxon>Burkholderiales</taxon>
        <taxon>Sphaerotilaceae</taxon>
        <taxon>Roseateles</taxon>
    </lineage>
</organism>
<dbReference type="SMART" id="SM00636">
    <property type="entry name" value="Glyco_18"/>
    <property type="match status" value="1"/>
</dbReference>
<dbReference type="SMART" id="SM00606">
    <property type="entry name" value="CBD_IV"/>
    <property type="match status" value="1"/>
</dbReference>
<feature type="domain" description="Beta/gamma crystallin 'Greek key'" evidence="11">
    <location>
        <begin position="342"/>
        <end position="386"/>
    </location>
</feature>
<dbReference type="EC" id="3.2.1.14" evidence="3"/>
<evidence type="ECO:0000256" key="2">
    <source>
        <dbReference type="ARBA" id="ARBA00009646"/>
    </source>
</evidence>
<dbReference type="InterPro" id="IPR008979">
    <property type="entry name" value="Galactose-bd-like_sf"/>
</dbReference>
<keyword evidence="6 8" id="KW-0378">Hydrolase</keyword>
<protein>
    <recommendedName>
        <fullName evidence="3">chitinase</fullName>
        <ecNumber evidence="3">3.2.1.14</ecNumber>
    </recommendedName>
</protein>
<name>A0ABY6B136_9BURK</name>
<comment type="similarity">
    <text evidence="2">Belongs to the beta/gamma-crystallin family.</text>
</comment>
<evidence type="ECO:0000256" key="1">
    <source>
        <dbReference type="ARBA" id="ARBA00000822"/>
    </source>
</evidence>
<evidence type="ECO:0000256" key="10">
    <source>
        <dbReference type="SAM" id="SignalP"/>
    </source>
</evidence>
<dbReference type="PANTHER" id="PTHR11177:SF317">
    <property type="entry name" value="CHITINASE 12-RELATED"/>
    <property type="match status" value="1"/>
</dbReference>
<evidence type="ECO:0000313" key="14">
    <source>
        <dbReference type="EMBL" id="UXH79112.1"/>
    </source>
</evidence>
<evidence type="ECO:0000259" key="12">
    <source>
        <dbReference type="PROSITE" id="PS51175"/>
    </source>
</evidence>
<evidence type="ECO:0000256" key="6">
    <source>
        <dbReference type="ARBA" id="ARBA00022801"/>
    </source>
</evidence>
<dbReference type="CDD" id="cd04080">
    <property type="entry name" value="CBM6_cellulase-like"/>
    <property type="match status" value="1"/>
</dbReference>
<dbReference type="InterPro" id="IPR017853">
    <property type="entry name" value="GH"/>
</dbReference>
<dbReference type="InterPro" id="IPR001579">
    <property type="entry name" value="Glyco_hydro_18_chit_AS"/>
</dbReference>
<dbReference type="InterPro" id="IPR050314">
    <property type="entry name" value="Glycosyl_Hydrlase_18"/>
</dbReference>
<comment type="catalytic activity">
    <reaction evidence="1">
        <text>Random endo-hydrolysis of N-acetyl-beta-D-glucosaminide (1-&gt;4)-beta-linkages in chitin and chitodextrins.</text>
        <dbReference type="EC" id="3.2.1.14"/>
    </reaction>
</comment>
<dbReference type="Gene3D" id="3.40.5.30">
    <property type="entry name" value="(Trans)glycosidases - domain 2"/>
    <property type="match status" value="1"/>
</dbReference>
<accession>A0ABY6B136</accession>
<keyword evidence="7 8" id="KW-0326">Glycosidase</keyword>
<feature type="domain" description="GH18" evidence="13">
    <location>
        <begin position="29"/>
        <end position="338"/>
    </location>
</feature>
<proteinExistence type="inferred from homology"/>
<dbReference type="InterPro" id="IPR001064">
    <property type="entry name" value="Beta/gamma_crystallin"/>
</dbReference>
<keyword evidence="5" id="KW-0677">Repeat</keyword>
<evidence type="ECO:0000259" key="11">
    <source>
        <dbReference type="PROSITE" id="PS50915"/>
    </source>
</evidence>
<evidence type="ECO:0000256" key="4">
    <source>
        <dbReference type="ARBA" id="ARBA00022729"/>
    </source>
</evidence>
<dbReference type="Gene3D" id="2.60.120.260">
    <property type="entry name" value="Galactose-binding domain-like"/>
    <property type="match status" value="1"/>
</dbReference>
<dbReference type="InterPro" id="IPR011583">
    <property type="entry name" value="Chitinase_II/V-like_cat"/>
</dbReference>
<dbReference type="Pfam" id="PF03422">
    <property type="entry name" value="CBM_6"/>
    <property type="match status" value="1"/>
</dbReference>
<gene>
    <name evidence="14" type="ORF">N4261_04010</name>
</gene>
<dbReference type="InterPro" id="IPR001223">
    <property type="entry name" value="Glyco_hydro18_cat"/>
</dbReference>
<evidence type="ECO:0000313" key="15">
    <source>
        <dbReference type="Proteomes" id="UP001064933"/>
    </source>
</evidence>
<evidence type="ECO:0000256" key="8">
    <source>
        <dbReference type="RuleBase" id="RU000489"/>
    </source>
</evidence>
<dbReference type="InterPro" id="IPR011024">
    <property type="entry name" value="G_crystallin-like"/>
</dbReference>
<dbReference type="InterPro" id="IPR005084">
    <property type="entry name" value="CBM6"/>
</dbReference>
<evidence type="ECO:0000256" key="3">
    <source>
        <dbReference type="ARBA" id="ARBA00012729"/>
    </source>
</evidence>
<dbReference type="SUPFAM" id="SSF49785">
    <property type="entry name" value="Galactose-binding domain-like"/>
    <property type="match status" value="1"/>
</dbReference>
<dbReference type="Gene3D" id="2.60.20.10">
    <property type="entry name" value="Crystallins"/>
    <property type="match status" value="1"/>
</dbReference>
<sequence>MSLPLSFNRHLLVAALALCGLSEMAAAQTKVVGYIPSYKGLRAVADKTDLTKLTHLNLAFANPAPGGSFLNGGNPSCMESATGADISYVVQKAHAAGVKVLVSLAGGVIPACSGDWQSLLQPGSRAAVVNSLTQFVNTYGLDGVDVDLEGALLTAIDRAGNYTPFIQNLRSALPGKLITAATATYEGGMIPVSSLPSFDFVTIMAYDAVGPGWGQVGTEQSPYSLAQSNIATWQARGLTKDKLVLGVPFYGYGFNGYAASYGFADIVNQFGAAAVQKDLIGTLCATCGYVTYNGIPTIKAKTRLALQQGSGVMIWELSQDATGANSLLSAIRSEIGSPPPAGVATVYQDCNYGGYAVGLNEGRYTTAQLQTLGVRNNDLSSLKANAGYQVTLYDSDNFTGRSVVKSGNAGCLVDDAFNDQASSAVVSKISSSWTLQVEAESYSNQSGVQTEASTEGGANVGWIDAGDWMVYGNINFPSSGTYRVEYRVASPSGASLSLDLNGGAIQLGRASIAATGGWQNWTTASHTVTINAGTYNVGIYAPVGGWNLNWIRFTKL</sequence>
<keyword evidence="15" id="KW-1185">Reference proteome</keyword>
<dbReference type="Pfam" id="PF00704">
    <property type="entry name" value="Glyco_hydro_18"/>
    <property type="match status" value="1"/>
</dbReference>
<comment type="similarity">
    <text evidence="9">Belongs to the glycosyl hydrolase 18 family.</text>
</comment>
<evidence type="ECO:0000259" key="13">
    <source>
        <dbReference type="PROSITE" id="PS51910"/>
    </source>
</evidence>
<dbReference type="PROSITE" id="PS51175">
    <property type="entry name" value="CBM6"/>
    <property type="match status" value="1"/>
</dbReference>
<keyword evidence="4 10" id="KW-0732">Signal</keyword>
<dbReference type="EMBL" id="CP104562">
    <property type="protein sequence ID" value="UXH79112.1"/>
    <property type="molecule type" value="Genomic_DNA"/>
</dbReference>
<dbReference type="PROSITE" id="PS50915">
    <property type="entry name" value="CRYSTALLIN_BETA_GAMMA"/>
    <property type="match status" value="1"/>
</dbReference>
<feature type="chain" id="PRO_5046132920" description="chitinase" evidence="10">
    <location>
        <begin position="28"/>
        <end position="556"/>
    </location>
</feature>
<dbReference type="RefSeq" id="WP_261758931.1">
    <property type="nucleotide sequence ID" value="NZ_CP104562.2"/>
</dbReference>
<dbReference type="PROSITE" id="PS01095">
    <property type="entry name" value="GH18_1"/>
    <property type="match status" value="1"/>
</dbReference>
<dbReference type="Proteomes" id="UP001064933">
    <property type="component" value="Chromosome"/>
</dbReference>
<dbReference type="SUPFAM" id="SSF51445">
    <property type="entry name" value="(Trans)glycosidases"/>
    <property type="match status" value="1"/>
</dbReference>
<dbReference type="Gene3D" id="3.20.20.80">
    <property type="entry name" value="Glycosidases"/>
    <property type="match status" value="1"/>
</dbReference>
<dbReference type="PROSITE" id="PS51910">
    <property type="entry name" value="GH18_2"/>
    <property type="match status" value="1"/>
</dbReference>
<evidence type="ECO:0000256" key="7">
    <source>
        <dbReference type="ARBA" id="ARBA00023295"/>
    </source>
</evidence>
<reference evidence="14" key="1">
    <citation type="submission" date="2022-10" db="EMBL/GenBank/DDBJ databases">
        <title>Characterization and whole genome sequencing of a new Roseateles species, isolated from fresh water.</title>
        <authorList>
            <person name="Guliayeva D.Y."/>
            <person name="Akhremchuk A.E."/>
            <person name="Sikolenko M.A."/>
            <person name="Valentovich L.N."/>
            <person name="Sidarenka A.V."/>
        </authorList>
    </citation>
    <scope>NUCLEOTIDE SEQUENCE</scope>
    <source>
        <strain evidence="14">BIM B-1768</strain>
    </source>
</reference>
<feature type="domain" description="CBM6" evidence="12">
    <location>
        <begin position="435"/>
        <end position="554"/>
    </location>
</feature>
<dbReference type="GO" id="GO:0016787">
    <property type="term" value="F:hydrolase activity"/>
    <property type="evidence" value="ECO:0007669"/>
    <property type="project" value="UniProtKB-KW"/>
</dbReference>
<dbReference type="PANTHER" id="PTHR11177">
    <property type="entry name" value="CHITINASE"/>
    <property type="match status" value="1"/>
</dbReference>